<comment type="domain">
    <text evidence="4">The PPC domain mediates interactions between AHL proteins.</text>
</comment>
<organism evidence="7 8">
    <name type="scientific">Heracleum sosnowskyi</name>
    <dbReference type="NCBI Taxonomy" id="360622"/>
    <lineage>
        <taxon>Eukaryota</taxon>
        <taxon>Viridiplantae</taxon>
        <taxon>Streptophyta</taxon>
        <taxon>Embryophyta</taxon>
        <taxon>Tracheophyta</taxon>
        <taxon>Spermatophyta</taxon>
        <taxon>Magnoliopsida</taxon>
        <taxon>eudicotyledons</taxon>
        <taxon>Gunneridae</taxon>
        <taxon>Pentapetalae</taxon>
        <taxon>asterids</taxon>
        <taxon>campanulids</taxon>
        <taxon>Apiales</taxon>
        <taxon>Apiaceae</taxon>
        <taxon>Apioideae</taxon>
        <taxon>apioid superclade</taxon>
        <taxon>Tordylieae</taxon>
        <taxon>Tordyliinae</taxon>
        <taxon>Heracleum</taxon>
    </lineage>
</organism>
<dbReference type="GO" id="GO:0003680">
    <property type="term" value="F:minor groove of adenine-thymine-rich DNA binding"/>
    <property type="evidence" value="ECO:0007669"/>
    <property type="project" value="UniProtKB-UniRule"/>
</dbReference>
<dbReference type="SUPFAM" id="SSF117856">
    <property type="entry name" value="AF0104/ALDC/Ptd012-like"/>
    <property type="match status" value="1"/>
</dbReference>
<accession>A0AAD8HBJ5</accession>
<keyword evidence="4" id="KW-0539">Nucleus</keyword>
<proteinExistence type="predicted"/>
<dbReference type="AlphaFoldDB" id="A0AAD8HBJ5"/>
<evidence type="ECO:0000256" key="3">
    <source>
        <dbReference type="ARBA" id="ARBA00023163"/>
    </source>
</evidence>
<feature type="region of interest" description="Disordered" evidence="5">
    <location>
        <begin position="292"/>
        <end position="358"/>
    </location>
</feature>
<evidence type="ECO:0000256" key="2">
    <source>
        <dbReference type="ARBA" id="ARBA00023125"/>
    </source>
</evidence>
<feature type="region of interest" description="Disordered" evidence="5">
    <location>
        <begin position="49"/>
        <end position="73"/>
    </location>
</feature>
<keyword evidence="3 4" id="KW-0804">Transcription</keyword>
<feature type="compositionally biased region" description="Polar residues" evidence="5">
    <location>
        <begin position="319"/>
        <end position="335"/>
    </location>
</feature>
<keyword evidence="8" id="KW-1185">Reference proteome</keyword>
<dbReference type="InterPro" id="IPR005175">
    <property type="entry name" value="PPC_dom"/>
</dbReference>
<dbReference type="PANTHER" id="PTHR31500">
    <property type="entry name" value="AT-HOOK MOTIF NUCLEAR-LOCALIZED PROTEIN 9"/>
    <property type="match status" value="1"/>
</dbReference>
<evidence type="ECO:0000256" key="4">
    <source>
        <dbReference type="RuleBase" id="RU367031"/>
    </source>
</evidence>
<dbReference type="PROSITE" id="PS51742">
    <property type="entry name" value="PPC"/>
    <property type="match status" value="1"/>
</dbReference>
<reference evidence="7" key="1">
    <citation type="submission" date="2023-02" db="EMBL/GenBank/DDBJ databases">
        <title>Genome of toxic invasive species Heracleum sosnowskyi carries increased number of genes despite the absence of recent whole-genome duplications.</title>
        <authorList>
            <person name="Schelkunov M."/>
            <person name="Shtratnikova V."/>
            <person name="Makarenko M."/>
            <person name="Klepikova A."/>
            <person name="Omelchenko D."/>
            <person name="Novikova G."/>
            <person name="Obukhova E."/>
            <person name="Bogdanov V."/>
            <person name="Penin A."/>
            <person name="Logacheva M."/>
        </authorList>
    </citation>
    <scope>NUCLEOTIDE SEQUENCE</scope>
    <source>
        <strain evidence="7">Hsosn_3</strain>
        <tissue evidence="7">Leaf</tissue>
    </source>
</reference>
<dbReference type="Proteomes" id="UP001237642">
    <property type="component" value="Unassembled WGS sequence"/>
</dbReference>
<evidence type="ECO:0000256" key="5">
    <source>
        <dbReference type="SAM" id="MobiDB-lite"/>
    </source>
</evidence>
<feature type="compositionally biased region" description="Polar residues" evidence="5">
    <location>
        <begin position="343"/>
        <end position="358"/>
    </location>
</feature>
<evidence type="ECO:0000313" key="7">
    <source>
        <dbReference type="EMBL" id="KAK1364505.1"/>
    </source>
</evidence>
<comment type="subcellular location">
    <subcellularLocation>
        <location evidence="4">Nucleus</location>
    </subcellularLocation>
</comment>
<sequence length="358" mass="37543">MCSSRTMESKEGIKLDGVTVMADGAPSSYHVDPRSDNFTQVTGLSQAPLPLGSVMDGSMGKKKRGRPRRYGPVAHTLSTLQVSTSPPPASSGVSYENQATSSAICASSGNIISPPATGLVSADKPRKGRPIGSQNKPRHNVGSQNIGELIACTSGGSFTPHTITVHAGEDVMRKIIASSQQGPRAVCVLSANGVISNVTLRQLSCGETYTYEGMFDILSLSGSFTPAMISGGASSSRVGSMSITLAQPDGHVVGGLLAGLLIAASPVQVVVASFLPINHMENPKKHRYEHKLARSATGSVPSPPPKMEQNDLSPVVPNYSDNPNGTLPPMYQTSKWPKMPMMQDSSKSTDINISLQEG</sequence>
<dbReference type="CDD" id="cd11378">
    <property type="entry name" value="DUF296"/>
    <property type="match status" value="1"/>
</dbReference>
<dbReference type="EMBL" id="JAUIZM010000009">
    <property type="protein sequence ID" value="KAK1364505.1"/>
    <property type="molecule type" value="Genomic_DNA"/>
</dbReference>
<dbReference type="PANTHER" id="PTHR31500:SF96">
    <property type="entry name" value="AT-HOOK MOTIF NUCLEAR-LOCALIZED PROTEIN 7"/>
    <property type="match status" value="1"/>
</dbReference>
<feature type="region of interest" description="Disordered" evidence="5">
    <location>
        <begin position="116"/>
        <end position="142"/>
    </location>
</feature>
<reference evidence="7" key="2">
    <citation type="submission" date="2023-05" db="EMBL/GenBank/DDBJ databases">
        <authorList>
            <person name="Schelkunov M.I."/>
        </authorList>
    </citation>
    <scope>NUCLEOTIDE SEQUENCE</scope>
    <source>
        <strain evidence="7">Hsosn_3</strain>
        <tissue evidence="7">Leaf</tissue>
    </source>
</reference>
<gene>
    <name evidence="7" type="ORF">POM88_040066</name>
</gene>
<dbReference type="GO" id="GO:0005634">
    <property type="term" value="C:nucleus"/>
    <property type="evidence" value="ECO:0007669"/>
    <property type="project" value="UniProtKB-SubCell"/>
</dbReference>
<keyword evidence="2 4" id="KW-0238">DNA-binding</keyword>
<evidence type="ECO:0000259" key="6">
    <source>
        <dbReference type="PROSITE" id="PS51742"/>
    </source>
</evidence>
<comment type="function">
    <text evidence="4">Transcription factor that specifically binds AT-rich DNA sequences related to the nuclear matrix attachment regions (MARs).</text>
</comment>
<protein>
    <recommendedName>
        <fullName evidence="4">AT-hook motif nuclear-localized protein</fullName>
    </recommendedName>
</protein>
<dbReference type="Pfam" id="PF03479">
    <property type="entry name" value="PCC"/>
    <property type="match status" value="1"/>
</dbReference>
<dbReference type="Gene3D" id="3.30.1330.80">
    <property type="entry name" value="Hypothetical protein, similar to alpha- acetolactate decarboxylase, domain 2"/>
    <property type="match status" value="1"/>
</dbReference>
<feature type="compositionally biased region" description="Basic residues" evidence="5">
    <location>
        <begin position="60"/>
        <end position="69"/>
    </location>
</feature>
<name>A0AAD8HBJ5_9APIA</name>
<keyword evidence="1 4" id="KW-0805">Transcription regulation</keyword>
<evidence type="ECO:0000313" key="8">
    <source>
        <dbReference type="Proteomes" id="UP001237642"/>
    </source>
</evidence>
<feature type="domain" description="PPC" evidence="6">
    <location>
        <begin position="155"/>
        <end position="296"/>
    </location>
</feature>
<evidence type="ECO:0000256" key="1">
    <source>
        <dbReference type="ARBA" id="ARBA00023015"/>
    </source>
</evidence>
<comment type="caution">
    <text evidence="7">The sequence shown here is derived from an EMBL/GenBank/DDBJ whole genome shotgun (WGS) entry which is preliminary data.</text>
</comment>
<dbReference type="InterPro" id="IPR039605">
    <property type="entry name" value="AHL"/>
</dbReference>